<dbReference type="GO" id="GO:0008028">
    <property type="term" value="F:monocarboxylic acid transmembrane transporter activity"/>
    <property type="evidence" value="ECO:0007669"/>
    <property type="project" value="TreeGrafter"/>
</dbReference>
<evidence type="ECO:0000313" key="5">
    <source>
        <dbReference type="EMBL" id="KAH3879285.1"/>
    </source>
</evidence>
<name>A0A9D4RUH8_DREPO</name>
<keyword evidence="3" id="KW-1133">Transmembrane helix</keyword>
<dbReference type="FunFam" id="1.20.1250.20:FF:000505">
    <property type="entry name" value="Predicted protein"/>
    <property type="match status" value="1"/>
</dbReference>
<proteinExistence type="predicted"/>
<dbReference type="CDD" id="cd17352">
    <property type="entry name" value="MFS_MCT_SLC16"/>
    <property type="match status" value="1"/>
</dbReference>
<feature type="transmembrane region" description="Helical" evidence="3">
    <location>
        <begin position="507"/>
        <end position="527"/>
    </location>
</feature>
<sequence length="754" mass="83582">MPVDELYKKNESKRRNGSVASVGSVSSSSSISSSSDIVSEDALSYLMPPPPDGGYGWIIVVTAFTINLICDGIGFSFGIMYSELLDYFGESKSFTSWVGSLFYGSCLIGGPLASALATKFGCRRVLMGGGIVAATGTFVSAFASSIGMLCLTFGVITGLGMSMGYVTSLVMVAFYFEDRRAMATGLAVCGSGIGTFVFALLTEFLIGLYGWRGTMIIWSGIMLHLVVCGSLLRPLEFSVEEKKQRALMKFERISRTTSFASFSNAARNLSRHGSHTEGLENEELKFEEGNLDACCHSQIEIPTFIKDNKIDIPIEILKEAQNNRAVLQDYLKTALQTVGSPDSHTNDIMKDFQSNENIKFESNENTQFESNENIKFDTAVTVIDEDAIVKLESNHEVRLDQEPMASCLKKSHHRSSSKERKHSPKPRRQVHMSTYLPLYRRGLFLRGNLAKFTRNAGRVKSNSCPELSRRFDESESDSDDEWECIWRYLHFSKQMKRVLKTMFDPSILLHPLYVIFAISNFILYFWYDVPYIFIVDRAVELGMDEKRASLLISVLGIVNTFGQITYGFMGDKNINLSVLYGCSLMSCGVAILIVPFFTEFAPLAVTSALFGFFISANYSLSTVILVEYLGIDKLSNAYGLTMLVQGIANLIGPPLAALFHDSFHSYDLTFFVGGGFIVLAGNLLLIVPIMRKCRSQLRFDEATRVCTLYNAQLSIPAEEDESDTKELEQVANGNGSVHSALLVDKHTTFNDTAV</sequence>
<feature type="compositionally biased region" description="Basic residues" evidence="2">
    <location>
        <begin position="409"/>
        <end position="428"/>
    </location>
</feature>
<feature type="transmembrane region" description="Helical" evidence="3">
    <location>
        <begin position="183"/>
        <end position="209"/>
    </location>
</feature>
<dbReference type="InterPro" id="IPR036259">
    <property type="entry name" value="MFS_trans_sf"/>
</dbReference>
<dbReference type="AlphaFoldDB" id="A0A9D4RUH8"/>
<feature type="transmembrane region" description="Helical" evidence="3">
    <location>
        <begin position="638"/>
        <end position="656"/>
    </location>
</feature>
<dbReference type="Proteomes" id="UP000828390">
    <property type="component" value="Unassembled WGS sequence"/>
</dbReference>
<feature type="transmembrane region" description="Helical" evidence="3">
    <location>
        <begin position="668"/>
        <end position="689"/>
    </location>
</feature>
<dbReference type="OrthoDB" id="410267at2759"/>
<keyword evidence="6" id="KW-1185">Reference proteome</keyword>
<feature type="transmembrane region" description="Helical" evidence="3">
    <location>
        <begin position="215"/>
        <end position="235"/>
    </location>
</feature>
<feature type="domain" description="Major facilitator superfamily (MFS) profile" evidence="4">
    <location>
        <begin position="58"/>
        <end position="692"/>
    </location>
</feature>
<evidence type="ECO:0000259" key="4">
    <source>
        <dbReference type="PROSITE" id="PS50850"/>
    </source>
</evidence>
<dbReference type="InterPro" id="IPR020846">
    <property type="entry name" value="MFS_dom"/>
</dbReference>
<evidence type="ECO:0000256" key="2">
    <source>
        <dbReference type="SAM" id="MobiDB-lite"/>
    </source>
</evidence>
<dbReference type="GO" id="GO:0016020">
    <property type="term" value="C:membrane"/>
    <property type="evidence" value="ECO:0007669"/>
    <property type="project" value="UniProtKB-SubCell"/>
</dbReference>
<dbReference type="PANTHER" id="PTHR11360">
    <property type="entry name" value="MONOCARBOXYLATE TRANSPORTER"/>
    <property type="match status" value="1"/>
</dbReference>
<dbReference type="Gene3D" id="1.20.1250.20">
    <property type="entry name" value="MFS general substrate transporter like domains"/>
    <property type="match status" value="2"/>
</dbReference>
<gene>
    <name evidence="5" type="ORF">DPMN_003188</name>
</gene>
<comment type="subcellular location">
    <subcellularLocation>
        <location evidence="1">Membrane</location>
        <topology evidence="1">Multi-pass membrane protein</topology>
    </subcellularLocation>
</comment>
<feature type="transmembrane region" description="Helical" evidence="3">
    <location>
        <begin position="603"/>
        <end position="626"/>
    </location>
</feature>
<feature type="transmembrane region" description="Helical" evidence="3">
    <location>
        <begin position="55"/>
        <end position="81"/>
    </location>
</feature>
<dbReference type="InterPro" id="IPR011701">
    <property type="entry name" value="MFS"/>
</dbReference>
<comment type="caution">
    <text evidence="5">The sequence shown here is derived from an EMBL/GenBank/DDBJ whole genome shotgun (WGS) entry which is preliminary data.</text>
</comment>
<feature type="transmembrane region" description="Helical" evidence="3">
    <location>
        <begin position="125"/>
        <end position="147"/>
    </location>
</feature>
<keyword evidence="3" id="KW-0812">Transmembrane</keyword>
<feature type="transmembrane region" description="Helical" evidence="3">
    <location>
        <begin position="547"/>
        <end position="566"/>
    </location>
</feature>
<organism evidence="5 6">
    <name type="scientific">Dreissena polymorpha</name>
    <name type="common">Zebra mussel</name>
    <name type="synonym">Mytilus polymorpha</name>
    <dbReference type="NCBI Taxonomy" id="45954"/>
    <lineage>
        <taxon>Eukaryota</taxon>
        <taxon>Metazoa</taxon>
        <taxon>Spiralia</taxon>
        <taxon>Lophotrochozoa</taxon>
        <taxon>Mollusca</taxon>
        <taxon>Bivalvia</taxon>
        <taxon>Autobranchia</taxon>
        <taxon>Heteroconchia</taxon>
        <taxon>Euheterodonta</taxon>
        <taxon>Imparidentia</taxon>
        <taxon>Neoheterodontei</taxon>
        <taxon>Myida</taxon>
        <taxon>Dreissenoidea</taxon>
        <taxon>Dreissenidae</taxon>
        <taxon>Dreissena</taxon>
    </lineage>
</organism>
<dbReference type="InterPro" id="IPR050327">
    <property type="entry name" value="Proton-linked_MCT"/>
</dbReference>
<feature type="transmembrane region" description="Helical" evidence="3">
    <location>
        <begin position="578"/>
        <end position="597"/>
    </location>
</feature>
<dbReference type="Pfam" id="PF07690">
    <property type="entry name" value="MFS_1"/>
    <property type="match status" value="2"/>
</dbReference>
<feature type="transmembrane region" description="Helical" evidence="3">
    <location>
        <begin position="101"/>
        <end position="118"/>
    </location>
</feature>
<protein>
    <recommendedName>
        <fullName evidence="4">Major facilitator superfamily (MFS) profile domain-containing protein</fullName>
    </recommendedName>
</protein>
<dbReference type="PROSITE" id="PS50850">
    <property type="entry name" value="MFS"/>
    <property type="match status" value="1"/>
</dbReference>
<accession>A0A9D4RUH8</accession>
<evidence type="ECO:0000313" key="6">
    <source>
        <dbReference type="Proteomes" id="UP000828390"/>
    </source>
</evidence>
<dbReference type="SUPFAM" id="SSF103473">
    <property type="entry name" value="MFS general substrate transporter"/>
    <property type="match status" value="1"/>
</dbReference>
<reference evidence="5" key="1">
    <citation type="journal article" date="2019" name="bioRxiv">
        <title>The Genome of the Zebra Mussel, Dreissena polymorpha: A Resource for Invasive Species Research.</title>
        <authorList>
            <person name="McCartney M.A."/>
            <person name="Auch B."/>
            <person name="Kono T."/>
            <person name="Mallez S."/>
            <person name="Zhang Y."/>
            <person name="Obille A."/>
            <person name="Becker A."/>
            <person name="Abrahante J.E."/>
            <person name="Garbe J."/>
            <person name="Badalamenti J.P."/>
            <person name="Herman A."/>
            <person name="Mangelson H."/>
            <person name="Liachko I."/>
            <person name="Sullivan S."/>
            <person name="Sone E.D."/>
            <person name="Koren S."/>
            <person name="Silverstein K.A.T."/>
            <person name="Beckman K.B."/>
            <person name="Gohl D.M."/>
        </authorList>
    </citation>
    <scope>NUCLEOTIDE SEQUENCE</scope>
    <source>
        <strain evidence="5">Duluth1</strain>
        <tissue evidence="5">Whole animal</tissue>
    </source>
</reference>
<dbReference type="EMBL" id="JAIWYP010000001">
    <property type="protein sequence ID" value="KAH3879285.1"/>
    <property type="molecule type" value="Genomic_DNA"/>
</dbReference>
<feature type="region of interest" description="Disordered" evidence="2">
    <location>
        <begin position="401"/>
        <end position="428"/>
    </location>
</feature>
<feature type="transmembrane region" description="Helical" evidence="3">
    <location>
        <begin position="153"/>
        <end position="176"/>
    </location>
</feature>
<reference evidence="5" key="2">
    <citation type="submission" date="2020-11" db="EMBL/GenBank/DDBJ databases">
        <authorList>
            <person name="McCartney M.A."/>
            <person name="Auch B."/>
            <person name="Kono T."/>
            <person name="Mallez S."/>
            <person name="Becker A."/>
            <person name="Gohl D.M."/>
            <person name="Silverstein K.A.T."/>
            <person name="Koren S."/>
            <person name="Bechman K.B."/>
            <person name="Herman A."/>
            <person name="Abrahante J.E."/>
            <person name="Garbe J."/>
        </authorList>
    </citation>
    <scope>NUCLEOTIDE SEQUENCE</scope>
    <source>
        <strain evidence="5">Duluth1</strain>
        <tissue evidence="5">Whole animal</tissue>
    </source>
</reference>
<evidence type="ECO:0000256" key="3">
    <source>
        <dbReference type="SAM" id="Phobius"/>
    </source>
</evidence>
<keyword evidence="3" id="KW-0472">Membrane</keyword>
<evidence type="ECO:0000256" key="1">
    <source>
        <dbReference type="ARBA" id="ARBA00004141"/>
    </source>
</evidence>
<dbReference type="PANTHER" id="PTHR11360:SF260">
    <property type="entry name" value="MFS DOMAIN-CONTAINING PROTEIN"/>
    <property type="match status" value="1"/>
</dbReference>